<reference evidence="2" key="1">
    <citation type="submission" date="2014-11" db="EMBL/GenBank/DDBJ databases">
        <authorList>
            <person name="Otto D Thomas"/>
            <person name="Naeem Raeece"/>
        </authorList>
    </citation>
    <scope>NUCLEOTIDE SEQUENCE</scope>
</reference>
<feature type="compositionally biased region" description="Basic and acidic residues" evidence="1">
    <location>
        <begin position="46"/>
        <end position="58"/>
    </location>
</feature>
<dbReference type="VEuPathDB" id="CryptoDB:Cvel_24514"/>
<name>A0A0G4H3B9_9ALVE</name>
<sequence>MGHLPGREVPGGPEQLYYYDGSVSGIDQSEDSGCHHRMMEVEEPHIFSEEHNIDKDTEVADSPEGGLTTEDAFRSLPLPDRKDNKEMMESAINDGEFRERGFPPSTDRMRRISVFISARGTPKRQLLHVLIDSCTFGNLMPA</sequence>
<organism evidence="2">
    <name type="scientific">Chromera velia CCMP2878</name>
    <dbReference type="NCBI Taxonomy" id="1169474"/>
    <lineage>
        <taxon>Eukaryota</taxon>
        <taxon>Sar</taxon>
        <taxon>Alveolata</taxon>
        <taxon>Colpodellida</taxon>
        <taxon>Chromeraceae</taxon>
        <taxon>Chromera</taxon>
    </lineage>
</organism>
<feature type="compositionally biased region" description="Basic and acidic residues" evidence="1">
    <location>
        <begin position="79"/>
        <end position="88"/>
    </location>
</feature>
<dbReference type="AlphaFoldDB" id="A0A0G4H3B9"/>
<evidence type="ECO:0000313" key="2">
    <source>
        <dbReference type="EMBL" id="CEM38091.1"/>
    </source>
</evidence>
<accession>A0A0G4H3B9</accession>
<dbReference type="EMBL" id="CDMZ01001830">
    <property type="protein sequence ID" value="CEM38091.1"/>
    <property type="molecule type" value="Genomic_DNA"/>
</dbReference>
<proteinExistence type="predicted"/>
<protein>
    <submittedName>
        <fullName evidence="2">Uncharacterized protein</fullName>
    </submittedName>
</protein>
<feature type="region of interest" description="Disordered" evidence="1">
    <location>
        <begin position="46"/>
        <end position="105"/>
    </location>
</feature>
<evidence type="ECO:0000256" key="1">
    <source>
        <dbReference type="SAM" id="MobiDB-lite"/>
    </source>
</evidence>
<gene>
    <name evidence="2" type="ORF">Cvel_24514</name>
</gene>